<accession>A5EXV8</accession>
<dbReference type="HOGENOM" id="CLU_156492_0_0_6"/>
<comment type="subunit">
    <text evidence="5">Part of an enzyme complex containing four subunits: a flavoprotein (FrdA), an iron-sulfur protein (FrdB), and two hydrophobic anchor proteins (FrdC and FrdD).</text>
</comment>
<keyword evidence="2 5" id="KW-0812">Transmembrane</keyword>
<evidence type="ECO:0000313" key="6">
    <source>
        <dbReference type="EMBL" id="ABQ13079.1"/>
    </source>
</evidence>
<dbReference type="Proteomes" id="UP000000248">
    <property type="component" value="Chromosome"/>
</dbReference>
<feature type="transmembrane region" description="Helical" evidence="5">
    <location>
        <begin position="107"/>
        <end position="129"/>
    </location>
</feature>
<comment type="function">
    <text evidence="5">Anchors the catalytic components of the fumarate reductase complex to the cell membrane, binds quinones.</text>
</comment>
<evidence type="ECO:0000256" key="1">
    <source>
        <dbReference type="ARBA" id="ARBA00022475"/>
    </source>
</evidence>
<dbReference type="AlphaFoldDB" id="A5EXV8"/>
<evidence type="ECO:0000256" key="4">
    <source>
        <dbReference type="ARBA" id="ARBA00023136"/>
    </source>
</evidence>
<dbReference type="HAMAP" id="MF_00708">
    <property type="entry name" value="Fumarate_red_C"/>
    <property type="match status" value="1"/>
</dbReference>
<keyword evidence="6" id="KW-0560">Oxidoreductase</keyword>
<feature type="transmembrane region" description="Helical" evidence="5">
    <location>
        <begin position="21"/>
        <end position="46"/>
    </location>
</feature>
<comment type="subcellular location">
    <subcellularLocation>
        <location evidence="5">Cell inner membrane</location>
        <topology evidence="5">Multi-pass membrane protein</topology>
    </subcellularLocation>
</comment>
<keyword evidence="4 5" id="KW-0472">Membrane</keyword>
<keyword evidence="3 5" id="KW-1133">Transmembrane helix</keyword>
<proteinExistence type="inferred from homology"/>
<dbReference type="Pfam" id="PF02300">
    <property type="entry name" value="Fumarate_red_C"/>
    <property type="match status" value="1"/>
</dbReference>
<dbReference type="SUPFAM" id="SSF81343">
    <property type="entry name" value="Fumarate reductase respiratory complex transmembrane subunits"/>
    <property type="match status" value="1"/>
</dbReference>
<name>A5EXV8_DICNV</name>
<keyword evidence="7" id="KW-1185">Reference proteome</keyword>
<dbReference type="Gene3D" id="1.20.1300.10">
    <property type="entry name" value="Fumarate reductase/succinate dehydrogenase, transmembrane subunit"/>
    <property type="match status" value="1"/>
</dbReference>
<dbReference type="GO" id="GO:0005886">
    <property type="term" value="C:plasma membrane"/>
    <property type="evidence" value="ECO:0007669"/>
    <property type="project" value="UniProtKB-SubCell"/>
</dbReference>
<dbReference type="InterPro" id="IPR003510">
    <property type="entry name" value="Fumarate_red_C"/>
</dbReference>
<reference evidence="6 7" key="1">
    <citation type="journal article" date="2007" name="Nat. Biotechnol.">
        <title>Genome sequence and identification of candidate vaccine antigens from the animal pathogen Dichelobacter nodosus.</title>
        <authorList>
            <person name="Myers G.S."/>
            <person name="Parker D."/>
            <person name="Al-Hasani K."/>
            <person name="Kennan R.M."/>
            <person name="Seemann T."/>
            <person name="Ren Q."/>
            <person name="Badger J.H."/>
            <person name="Selengut J.D."/>
            <person name="Deboy R.T."/>
            <person name="Tettelin H."/>
            <person name="Boyce J.D."/>
            <person name="McCarl V.P."/>
            <person name="Han X."/>
            <person name="Nelson W.C."/>
            <person name="Madupu R."/>
            <person name="Mohamoud Y."/>
            <person name="Holley T."/>
            <person name="Fedorova N."/>
            <person name="Khouri H."/>
            <person name="Bottomley S.P."/>
            <person name="Whittington R.J."/>
            <person name="Adler B."/>
            <person name="Songer J.G."/>
            <person name="Rood J.I."/>
            <person name="Paulsen I.T."/>
        </authorList>
    </citation>
    <scope>NUCLEOTIDE SEQUENCE [LARGE SCALE GENOMIC DNA]</scope>
    <source>
        <strain evidence="6 7">VCS1703A</strain>
    </source>
</reference>
<keyword evidence="1 5" id="KW-1003">Cell membrane</keyword>
<organism evidence="6 7">
    <name type="scientific">Dichelobacter nodosus (strain VCS1703A)</name>
    <dbReference type="NCBI Taxonomy" id="246195"/>
    <lineage>
        <taxon>Bacteria</taxon>
        <taxon>Pseudomonadati</taxon>
        <taxon>Pseudomonadota</taxon>
        <taxon>Gammaproteobacteria</taxon>
        <taxon>Cardiobacteriales</taxon>
        <taxon>Cardiobacteriaceae</taxon>
        <taxon>Dichelobacter</taxon>
    </lineage>
</organism>
<protein>
    <recommendedName>
        <fullName evidence="5">Fumarate reductase subunit C</fullName>
    </recommendedName>
    <alternativeName>
        <fullName evidence="5">Quinol-fumarate reductase subunit C</fullName>
        <shortName evidence="5">QFR subunit C</shortName>
    </alternativeName>
</protein>
<comment type="similarity">
    <text evidence="5">Belongs to the FrdC family.</text>
</comment>
<dbReference type="GO" id="GO:0000104">
    <property type="term" value="F:succinate dehydrogenase activity"/>
    <property type="evidence" value="ECO:0007669"/>
    <property type="project" value="UniProtKB-UniRule"/>
</dbReference>
<dbReference type="RefSeq" id="WP_012031340.1">
    <property type="nucleotide sequence ID" value="NC_009446.1"/>
</dbReference>
<evidence type="ECO:0000256" key="3">
    <source>
        <dbReference type="ARBA" id="ARBA00022989"/>
    </source>
</evidence>
<dbReference type="InterPro" id="IPR034804">
    <property type="entry name" value="SQR/QFR_C/D"/>
</dbReference>
<dbReference type="STRING" id="246195.DNO_1028"/>
<keyword evidence="5" id="KW-0997">Cell inner membrane</keyword>
<dbReference type="KEGG" id="dno:DNO_1028"/>
<evidence type="ECO:0000256" key="2">
    <source>
        <dbReference type="ARBA" id="ARBA00022692"/>
    </source>
</evidence>
<dbReference type="OrthoDB" id="8909678at2"/>
<evidence type="ECO:0000313" key="7">
    <source>
        <dbReference type="Proteomes" id="UP000000248"/>
    </source>
</evidence>
<sequence length="130" mass="14841">MNRQPYQRQQSKFWYLSSRFYRWYMLRELTSLTTAFAALNLFWGLAALASSLESWQCWLNAQKSTFMITLNLIAIAGSLLNSKTWFEAMPKAVRIPKGNGFVAAETLVKGSWIAFGSVFVILCLIIIMLA</sequence>
<evidence type="ECO:0000256" key="5">
    <source>
        <dbReference type="HAMAP-Rule" id="MF_00708"/>
    </source>
</evidence>
<gene>
    <name evidence="5 6" type="primary">frdC</name>
    <name evidence="6" type="ordered locus">DNO_1028</name>
</gene>
<dbReference type="GO" id="GO:0045283">
    <property type="term" value="C:fumarate reductase complex"/>
    <property type="evidence" value="ECO:0007669"/>
    <property type="project" value="UniProtKB-UniRule"/>
</dbReference>
<dbReference type="EMBL" id="CP000513">
    <property type="protein sequence ID" value="ABQ13079.1"/>
    <property type="molecule type" value="Genomic_DNA"/>
</dbReference>
<dbReference type="eggNOG" id="COG3029">
    <property type="taxonomic scope" value="Bacteria"/>
</dbReference>
<feature type="transmembrane region" description="Helical" evidence="5">
    <location>
        <begin position="66"/>
        <end position="86"/>
    </location>
</feature>